<proteinExistence type="predicted"/>
<feature type="compositionally biased region" description="Basic and acidic residues" evidence="1">
    <location>
        <begin position="22"/>
        <end position="37"/>
    </location>
</feature>
<name>A0A6J4U1T9_9BACT</name>
<organism evidence="2">
    <name type="scientific">uncultured Thermomicrobiales bacterium</name>
    <dbReference type="NCBI Taxonomy" id="1645740"/>
    <lineage>
        <taxon>Bacteria</taxon>
        <taxon>Pseudomonadati</taxon>
        <taxon>Thermomicrobiota</taxon>
        <taxon>Thermomicrobia</taxon>
        <taxon>Thermomicrobiales</taxon>
        <taxon>environmental samples</taxon>
    </lineage>
</organism>
<evidence type="ECO:0000256" key="1">
    <source>
        <dbReference type="SAM" id="MobiDB-lite"/>
    </source>
</evidence>
<gene>
    <name evidence="2" type="ORF">AVDCRST_MAG59-577</name>
</gene>
<feature type="non-terminal residue" evidence="2">
    <location>
        <position position="224"/>
    </location>
</feature>
<dbReference type="AlphaFoldDB" id="A0A6J4U1T9"/>
<feature type="compositionally biased region" description="Basic and acidic residues" evidence="1">
    <location>
        <begin position="60"/>
        <end position="120"/>
    </location>
</feature>
<sequence length="224" mass="25306">EGDDQDRFCPPTRRTAQFRGFALEHGREGAGTLDRRPRPAGRAACRSGNAGRCGDQRPAVGDRRVRSADHRDPAADRPRSPLDRGGDPHRDRPRADGRPCRRDRQDRVGYRRRAAAEAARRHPPNGGNRAGDAHRQHLGLHRQRRRGGAGGRSARRPGRRVLQPDLPGTADLYDGRPLDHQPSHPPALGRPQYRADRRPLDERLRAGHLRGHRRDDRSERRHTL</sequence>
<feature type="compositionally biased region" description="Basic and acidic residues" evidence="1">
    <location>
        <begin position="213"/>
        <end position="224"/>
    </location>
</feature>
<evidence type="ECO:0000313" key="2">
    <source>
        <dbReference type="EMBL" id="CAA9538515.1"/>
    </source>
</evidence>
<reference evidence="2" key="1">
    <citation type="submission" date="2020-02" db="EMBL/GenBank/DDBJ databases">
        <authorList>
            <person name="Meier V. D."/>
        </authorList>
    </citation>
    <scope>NUCLEOTIDE SEQUENCE</scope>
    <source>
        <strain evidence="2">AVDCRST_MAG59</strain>
    </source>
</reference>
<dbReference type="EMBL" id="CADCWF010000027">
    <property type="protein sequence ID" value="CAA9538515.1"/>
    <property type="molecule type" value="Genomic_DNA"/>
</dbReference>
<feature type="non-terminal residue" evidence="2">
    <location>
        <position position="1"/>
    </location>
</feature>
<feature type="compositionally biased region" description="Basic and acidic residues" evidence="1">
    <location>
        <begin position="193"/>
        <end position="205"/>
    </location>
</feature>
<feature type="compositionally biased region" description="Basic and acidic residues" evidence="1">
    <location>
        <begin position="173"/>
        <end position="182"/>
    </location>
</feature>
<feature type="region of interest" description="Disordered" evidence="1">
    <location>
        <begin position="1"/>
        <end position="224"/>
    </location>
</feature>
<accession>A0A6J4U1T9</accession>
<feature type="compositionally biased region" description="Basic residues" evidence="1">
    <location>
        <begin position="136"/>
        <end position="159"/>
    </location>
</feature>
<protein>
    <submittedName>
        <fullName evidence="2">Phosphate transport system regulatory protein PhoU</fullName>
    </submittedName>
</protein>